<keyword evidence="1" id="KW-0175">Coiled coil</keyword>
<dbReference type="AlphaFoldDB" id="A0A6C2U5E8"/>
<dbReference type="PANTHER" id="PTHR34614:SF2">
    <property type="entry name" value="TRANSPOSASE IS4-LIKE DOMAIN-CONTAINING PROTEIN"/>
    <property type="match status" value="1"/>
</dbReference>
<keyword evidence="4" id="KW-1185">Reference proteome</keyword>
<dbReference type="SUPFAM" id="SSF53098">
    <property type="entry name" value="Ribonuclease H-like"/>
    <property type="match status" value="1"/>
</dbReference>
<protein>
    <recommendedName>
        <fullName evidence="2">Transposase IS4-like domain-containing protein</fullName>
    </recommendedName>
</protein>
<dbReference type="EMBL" id="CAAHFG010000002">
    <property type="protein sequence ID" value="VGO15103.1"/>
    <property type="molecule type" value="Genomic_DNA"/>
</dbReference>
<gene>
    <name evidence="3" type="ORF">PDESU_03683</name>
</gene>
<accession>A0A6C2U5E8</accession>
<evidence type="ECO:0000256" key="1">
    <source>
        <dbReference type="SAM" id="Coils"/>
    </source>
</evidence>
<sequence>MFFREKTVRATSVLQLVESYRNEEGLPRQRVLASLGDAAVPTDERGIIAKAVELRLRGEQSLFPARLSRVGAEWVVRIHKIAEQSKAVALAPGTTRLDGVLVERIRTDYVVGFGPHLVALKAWEALGLSAILSSLGMKPEHIAIAQLMVINRLVEPLSEWALIDWSNRTALPEILGVGVTKTTKDRLYKTSDELLKIRRKIEKELRSSEQELFSLRRSIVLYDVTNTHFEGLCQSNPKAKHGKNKQKRNDCRQVAVGMAFDEHGFALAHEVFEGNIADTKTLLAMLDRLELGDQELKPVVILDAGFVSEENLKLLEQRGCSYIVNITRGSRSRYAEYFANETFCALPGRKADKQVEVKRIADPENKNCCLVLCRSAQRGEKERAMISNAEKWFLADGESLRRRIEKGRLKKPDVIERKIGAFLKKHPRVARFYKAEHKDQTLLLARNDEKLDEALALCGDYVLKTDKSMEAETLWELYMTLLEAEKGFRMLKSTLGLRPNFHQLEKRVDGHIFISVLAYHLLRWIGYRLETSGDLREWRTLRRLLGTHVVATTRLPLESGNEISIRKPSQPDAEQERVYALLGIDWKRAYPPRKTELKR</sequence>
<dbReference type="InterPro" id="IPR012337">
    <property type="entry name" value="RNaseH-like_sf"/>
</dbReference>
<evidence type="ECO:0000313" key="4">
    <source>
        <dbReference type="Proteomes" id="UP000366872"/>
    </source>
</evidence>
<dbReference type="InterPro" id="IPR047654">
    <property type="entry name" value="IS1634_transpos"/>
</dbReference>
<feature type="domain" description="Transposase IS4-like" evidence="2">
    <location>
        <begin position="217"/>
        <end position="519"/>
    </location>
</feature>
<evidence type="ECO:0000259" key="2">
    <source>
        <dbReference type="Pfam" id="PF01609"/>
    </source>
</evidence>
<dbReference type="GO" id="GO:0004803">
    <property type="term" value="F:transposase activity"/>
    <property type="evidence" value="ECO:0007669"/>
    <property type="project" value="InterPro"/>
</dbReference>
<dbReference type="InterPro" id="IPR002559">
    <property type="entry name" value="Transposase_11"/>
</dbReference>
<evidence type="ECO:0000313" key="3">
    <source>
        <dbReference type="EMBL" id="VGO15103.1"/>
    </source>
</evidence>
<dbReference type="Proteomes" id="UP000366872">
    <property type="component" value="Unassembled WGS sequence"/>
</dbReference>
<organism evidence="3 4">
    <name type="scientific">Pontiella desulfatans</name>
    <dbReference type="NCBI Taxonomy" id="2750659"/>
    <lineage>
        <taxon>Bacteria</taxon>
        <taxon>Pseudomonadati</taxon>
        <taxon>Kiritimatiellota</taxon>
        <taxon>Kiritimatiellia</taxon>
        <taxon>Kiritimatiellales</taxon>
        <taxon>Pontiellaceae</taxon>
        <taxon>Pontiella</taxon>
    </lineage>
</organism>
<dbReference type="PANTHER" id="PTHR34614">
    <property type="match status" value="1"/>
</dbReference>
<feature type="coiled-coil region" evidence="1">
    <location>
        <begin position="191"/>
        <end position="218"/>
    </location>
</feature>
<dbReference type="RefSeq" id="WP_136080705.1">
    <property type="nucleotide sequence ID" value="NZ_CAAHFG010000002.1"/>
</dbReference>
<dbReference type="NCBIfam" id="NF033559">
    <property type="entry name" value="transpos_IS1634"/>
    <property type="match status" value="1"/>
</dbReference>
<dbReference type="Pfam" id="PF01609">
    <property type="entry name" value="DDE_Tnp_1"/>
    <property type="match status" value="1"/>
</dbReference>
<name>A0A6C2U5E8_PONDE</name>
<proteinExistence type="predicted"/>
<dbReference type="GO" id="GO:0006313">
    <property type="term" value="P:DNA transposition"/>
    <property type="evidence" value="ECO:0007669"/>
    <property type="project" value="InterPro"/>
</dbReference>
<dbReference type="GO" id="GO:0003677">
    <property type="term" value="F:DNA binding"/>
    <property type="evidence" value="ECO:0007669"/>
    <property type="project" value="InterPro"/>
</dbReference>
<reference evidence="3 4" key="1">
    <citation type="submission" date="2019-04" db="EMBL/GenBank/DDBJ databases">
        <authorList>
            <person name="Van Vliet M D."/>
        </authorList>
    </citation>
    <scope>NUCLEOTIDE SEQUENCE [LARGE SCALE GENOMIC DNA]</scope>
    <source>
        <strain evidence="3 4">F1</strain>
    </source>
</reference>